<accession>A0A542ZX55</accession>
<dbReference type="Proteomes" id="UP000315389">
    <property type="component" value="Unassembled WGS sequence"/>
</dbReference>
<sequence>MVGDILIPVGTVAGVAFVVALATVLRFRWLARRPGSLIASWRPAREGAKWRLGILRTQSQRVDWYGARYLIPFASRRWPRGDLEILSRRKQRSSGGEELVIVVLVCAGRKFELLMSQRAYAGLASWYESAPPQATAVVY</sequence>
<reference evidence="2 3" key="1">
    <citation type="submission" date="2019-06" db="EMBL/GenBank/DDBJ databases">
        <title>Sequencing the genomes of 1000 actinobacteria strains.</title>
        <authorList>
            <person name="Klenk H.-P."/>
        </authorList>
    </citation>
    <scope>NUCLEOTIDE SEQUENCE [LARGE SCALE GENOMIC DNA]</scope>
    <source>
        <strain evidence="2 3">DSM 4813</strain>
    </source>
</reference>
<comment type="caution">
    <text evidence="2">The sequence shown here is derived from an EMBL/GenBank/DDBJ whole genome shotgun (WGS) entry which is preliminary data.</text>
</comment>
<keyword evidence="1" id="KW-1133">Transmembrane helix</keyword>
<keyword evidence="1" id="KW-0472">Membrane</keyword>
<evidence type="ECO:0000313" key="2">
    <source>
        <dbReference type="EMBL" id="TQL64928.1"/>
    </source>
</evidence>
<dbReference type="AlphaFoldDB" id="A0A542ZX55"/>
<evidence type="ECO:0000256" key="1">
    <source>
        <dbReference type="SAM" id="Phobius"/>
    </source>
</evidence>
<proteinExistence type="predicted"/>
<name>A0A542ZX55_RARFA</name>
<dbReference type="EMBL" id="VFOS01000001">
    <property type="protein sequence ID" value="TQL64928.1"/>
    <property type="molecule type" value="Genomic_DNA"/>
</dbReference>
<gene>
    <name evidence="2" type="ORF">FB461_1460</name>
</gene>
<dbReference type="InterPro" id="IPR019675">
    <property type="entry name" value="DUF2550"/>
</dbReference>
<keyword evidence="3" id="KW-1185">Reference proteome</keyword>
<organism evidence="2 3">
    <name type="scientific">Rarobacter faecitabidus</name>
    <dbReference type="NCBI Taxonomy" id="13243"/>
    <lineage>
        <taxon>Bacteria</taxon>
        <taxon>Bacillati</taxon>
        <taxon>Actinomycetota</taxon>
        <taxon>Actinomycetes</taxon>
        <taxon>Micrococcales</taxon>
        <taxon>Rarobacteraceae</taxon>
        <taxon>Rarobacter</taxon>
    </lineage>
</organism>
<dbReference type="Pfam" id="PF10739">
    <property type="entry name" value="DUF2550"/>
    <property type="match status" value="1"/>
</dbReference>
<keyword evidence="1" id="KW-0812">Transmembrane</keyword>
<dbReference type="OrthoDB" id="3267160at2"/>
<protein>
    <submittedName>
        <fullName evidence="2">Uncharacterized protein DUF2550</fullName>
    </submittedName>
</protein>
<evidence type="ECO:0000313" key="3">
    <source>
        <dbReference type="Proteomes" id="UP000315389"/>
    </source>
</evidence>
<feature type="transmembrane region" description="Helical" evidence="1">
    <location>
        <begin position="6"/>
        <end position="27"/>
    </location>
</feature>